<accession>A0A5E4GDC4</accession>
<dbReference type="SUPFAM" id="SSF50985">
    <property type="entry name" value="RCC1/BLIP-II"/>
    <property type="match status" value="1"/>
</dbReference>
<dbReference type="Pfam" id="PF00415">
    <property type="entry name" value="RCC1"/>
    <property type="match status" value="1"/>
</dbReference>
<dbReference type="Gramene" id="VVA37621">
    <property type="protein sequence ID" value="VVA37621"/>
    <property type="gene ID" value="Prudul26B023480"/>
</dbReference>
<dbReference type="InterPro" id="IPR009091">
    <property type="entry name" value="RCC1/BLIP-II"/>
</dbReference>
<evidence type="ECO:0000256" key="2">
    <source>
        <dbReference type="PROSITE-ProRule" id="PRU00235"/>
    </source>
</evidence>
<name>A0A5E4GDC4_PRUDU</name>
<dbReference type="InterPro" id="IPR000408">
    <property type="entry name" value="Reg_chr_condens"/>
</dbReference>
<evidence type="ECO:0000313" key="4">
    <source>
        <dbReference type="Proteomes" id="UP000327085"/>
    </source>
</evidence>
<reference evidence="4" key="1">
    <citation type="journal article" date="2020" name="Plant J.">
        <title>Transposons played a major role in the diversification between the closely related almond and peach genomes: results from the almond genome sequence.</title>
        <authorList>
            <person name="Alioto T."/>
            <person name="Alexiou K.G."/>
            <person name="Bardil A."/>
            <person name="Barteri F."/>
            <person name="Castanera R."/>
            <person name="Cruz F."/>
            <person name="Dhingra A."/>
            <person name="Duval H."/>
            <person name="Fernandez I Marti A."/>
            <person name="Frias L."/>
            <person name="Galan B."/>
            <person name="Garcia J.L."/>
            <person name="Howad W."/>
            <person name="Gomez-Garrido J."/>
            <person name="Gut M."/>
            <person name="Julca I."/>
            <person name="Morata J."/>
            <person name="Puigdomenech P."/>
            <person name="Ribeca P."/>
            <person name="Rubio Cabetas M.J."/>
            <person name="Vlasova A."/>
            <person name="Wirthensohn M."/>
            <person name="Garcia-Mas J."/>
            <person name="Gabaldon T."/>
            <person name="Casacuberta J.M."/>
            <person name="Arus P."/>
        </authorList>
    </citation>
    <scope>NUCLEOTIDE SEQUENCE [LARGE SCALE GENOMIC DNA]</scope>
    <source>
        <strain evidence="4">cv. Texas</strain>
    </source>
</reference>
<keyword evidence="1" id="KW-0677">Repeat</keyword>
<dbReference type="InParanoid" id="A0A5E4GDC4"/>
<dbReference type="PANTHER" id="PTHR22872">
    <property type="entry name" value="BTK-BINDING PROTEIN-RELATED"/>
    <property type="match status" value="1"/>
</dbReference>
<dbReference type="AlphaFoldDB" id="A0A5E4GDC4"/>
<organism evidence="3 4">
    <name type="scientific">Prunus dulcis</name>
    <name type="common">Almond</name>
    <name type="synonym">Amygdalus dulcis</name>
    <dbReference type="NCBI Taxonomy" id="3755"/>
    <lineage>
        <taxon>Eukaryota</taxon>
        <taxon>Viridiplantae</taxon>
        <taxon>Streptophyta</taxon>
        <taxon>Embryophyta</taxon>
        <taxon>Tracheophyta</taxon>
        <taxon>Spermatophyta</taxon>
        <taxon>Magnoliopsida</taxon>
        <taxon>eudicotyledons</taxon>
        <taxon>Gunneridae</taxon>
        <taxon>Pentapetalae</taxon>
        <taxon>rosids</taxon>
        <taxon>fabids</taxon>
        <taxon>Rosales</taxon>
        <taxon>Rosaceae</taxon>
        <taxon>Amygdaloideae</taxon>
        <taxon>Amygdaleae</taxon>
        <taxon>Prunus</taxon>
    </lineage>
</organism>
<proteinExistence type="predicted"/>
<dbReference type="Proteomes" id="UP000327085">
    <property type="component" value="Chromosome 6"/>
</dbReference>
<dbReference type="EMBL" id="CABIKO010000556">
    <property type="protein sequence ID" value="VVA37621.1"/>
    <property type="molecule type" value="Genomic_DNA"/>
</dbReference>
<evidence type="ECO:0000313" key="3">
    <source>
        <dbReference type="EMBL" id="VVA37621.1"/>
    </source>
</evidence>
<dbReference type="InterPro" id="IPR051625">
    <property type="entry name" value="Signaling_Regulatory_Domain"/>
</dbReference>
<dbReference type="Gene3D" id="2.130.10.30">
    <property type="entry name" value="Regulator of chromosome condensation 1/beta-lactamase-inhibitor protein II"/>
    <property type="match status" value="1"/>
</dbReference>
<evidence type="ECO:0000256" key="1">
    <source>
        <dbReference type="ARBA" id="ARBA00022737"/>
    </source>
</evidence>
<feature type="repeat" description="RCC1" evidence="2">
    <location>
        <begin position="128"/>
        <end position="168"/>
    </location>
</feature>
<dbReference type="PROSITE" id="PS50012">
    <property type="entry name" value="RCC1_3"/>
    <property type="match status" value="1"/>
</dbReference>
<gene>
    <name evidence="3" type="ORF">ALMOND_2B023480</name>
</gene>
<protein>
    <submittedName>
        <fullName evidence="3">PREDICTED: ultraviolet-B receptor UVR8</fullName>
    </submittedName>
</protein>
<keyword evidence="3" id="KW-0675">Receptor</keyword>
<sequence>MDATASGTPNIQCHNIPDQPITTIVVATPVPTFERRQCHCFGTSIPGEFPLAANPSIVLHVLTACNLDPQDLAKPEASDLLQTLLLTLNCPYQSLRLWTCAKREACFRREKSQAIAGNGHSIAVTSKGVVYSFGSNSSGQLGHGTTEEEWRPRQIRLPILDHSLDLIL</sequence>